<keyword evidence="9" id="KW-0206">Cytoskeleton</keyword>
<dbReference type="GO" id="GO:0005524">
    <property type="term" value="F:ATP binding"/>
    <property type="evidence" value="ECO:0007669"/>
    <property type="project" value="UniProtKB-UniRule"/>
</dbReference>
<keyword evidence="10" id="KW-0966">Cell projection</keyword>
<evidence type="ECO:0000313" key="17">
    <source>
        <dbReference type="RefSeq" id="XP_031750817.1"/>
    </source>
</evidence>
<dbReference type="Xenbase" id="XB-GENE-6039606">
    <property type="gene designation" value="kif27"/>
</dbReference>
<reference evidence="15" key="2">
    <citation type="submission" date="2020-05" db="UniProtKB">
        <authorList>
            <consortium name="Ensembl"/>
        </authorList>
    </citation>
    <scope>IDENTIFICATION</scope>
</reference>
<evidence type="ECO:0000256" key="12">
    <source>
        <dbReference type="SAM" id="Coils"/>
    </source>
</evidence>
<dbReference type="Proteomes" id="UP000008143">
    <property type="component" value="Chromosome 1"/>
</dbReference>
<proteinExistence type="inferred from homology"/>
<dbReference type="KEGG" id="xtr:100497455"/>
<evidence type="ECO:0000256" key="7">
    <source>
        <dbReference type="ARBA" id="ARBA00023069"/>
    </source>
</evidence>
<feature type="region of interest" description="Disordered" evidence="13">
    <location>
        <begin position="566"/>
        <end position="618"/>
    </location>
</feature>
<feature type="coiled-coil region" evidence="12">
    <location>
        <begin position="366"/>
        <end position="418"/>
    </location>
</feature>
<evidence type="ECO:0000256" key="11">
    <source>
        <dbReference type="PROSITE-ProRule" id="PRU00283"/>
    </source>
</evidence>
<organism evidence="15">
    <name type="scientific">Xenopus tropicalis</name>
    <name type="common">Western clawed frog</name>
    <name type="synonym">Silurana tropicalis</name>
    <dbReference type="NCBI Taxonomy" id="8364"/>
    <lineage>
        <taxon>Eukaryota</taxon>
        <taxon>Metazoa</taxon>
        <taxon>Chordata</taxon>
        <taxon>Craniata</taxon>
        <taxon>Vertebrata</taxon>
        <taxon>Euteleostomi</taxon>
        <taxon>Amphibia</taxon>
        <taxon>Batrachia</taxon>
        <taxon>Anura</taxon>
        <taxon>Pipoidea</taxon>
        <taxon>Pipidae</taxon>
        <taxon>Xenopodinae</taxon>
        <taxon>Xenopus</taxon>
        <taxon>Silurana</taxon>
    </lineage>
</organism>
<keyword evidence="6 12" id="KW-0175">Coiled coil</keyword>
<accession>A0A6I8R736</accession>
<sequence length="1393" mass="159229">MKTRQETPDKITMEETPVKVALRVRPLLSREILHNHQVCVRLVPNTQQVIVGKDRVFTFDFVFGKSSSQDDVYRSSIKPLLGSLMEGYNATVFAYGQTGSGKTYTIGGGNVASVADEEKGIIPRAIQELFQCIAERHNVEFSVRVSYIEVYKEELLDLLELETNMKDLHIREDEKGNTVIVGAKECQVENADEVMSLLAAGSAARHTGSTQMNERSSRSHAIFTITICQQSSQHGDDAGTNSIQTITSKFHFVDLAGSERVTKTGNTGERFKESIQINSGLLALGNVISALGDPKRKSAHIPYRDAKITRILKDSLGGNAKTVMITCISPSSSDLDESLNSLKYANRARNIKNKPVVNYNPDWDRMDEMELEIKVLREALQNQQSSRVSRTSQVSQDWSQGKDKIRSLEEKVAQLQLECFNQRHCTEEAFSLFLDLKDISGLPQSEKNRVQDWLHLAEGLRSPVAADAEGSSREEPHHVTILQLKRELKKCQDALATDEEVFARKKLELKGLQEQIQSLQQETEEYQKCLQEAEYTKTLQTEKLVEQQLLIDELKSKKPEIYRQFSQENEDEEELPREISQRPHTVPPSTHTQKLSSSSLQAAGQAEPRKVRTSPPSYSLERMVAGFRTRSQMLLELIEEQDEVLHEKFSDQSEEEPDEPEKENRKKSPFRRSINRTWTRRQGSAGAETLNSNSDRENDANSNACPALESLRESQVLNVEKLKTSDVRLADAKQKMRELTINIKMKEELIKELIKTGNDAQSVNRQYSLKIAHLEGEAEQAKSELSEAQRQLQELENKELRDVAHKTKLQRDFRKKMEEAKLKMQAVQTKQQDTRKLASLSVRNEKRVRELEVNVEQMRQQQAQLQRKLKAETEMKRKLEGTIQKEQERIKELQLKTEQQNKILRMKNEEIAAIRRRKSIPSVSDNLQLKLEEQTKWLDEEVEKVLKERQALAELEEDLRKREESVTKMEALLQEKSHLEMKKLRSSQAITSDVLKLSNRLNVVENELMDKSQFLQNDASDEHRKASEEVKELQKERDGLLKRRDSLDEKLRNGSVLSPEEEHTLFQLEEGIEALEAAIEYKNEYIQNRQKVLKDSSQILTQSEANIIEKFSSLSPSETQSILVRYFNKVVSLREAERKLQLHSAELAMKVTEKENMLRELESSLEHLMLQNDRRLTQQQKEHEQKLQLLLQHFKDNDNEAVPESIKAYEAKVAELEKELFFYKKTSRELKKRLKELLGEPKVAVLKSNNTAGVLDEPGSPAAKELKWTPQLESNKAAGKARESQHPDLQRNPYRAAGDIPEGDPTSSFPRLPSRSHISRRASSEDEEPGHIPTQSISKMEPSKSLCVTPVKISRRELRQISASHLSTRRSSLTSTPADSIEVARTGKDFKAQ</sequence>
<dbReference type="GeneTree" id="ENSGT00940000157487"/>
<evidence type="ECO:0000256" key="8">
    <source>
        <dbReference type="ARBA" id="ARBA00023175"/>
    </source>
</evidence>
<dbReference type="Ensembl" id="ENSXETT00000068449">
    <property type="protein sequence ID" value="ENSXETP00000081440"/>
    <property type="gene ID" value="ENSXETG00000002371"/>
</dbReference>
<evidence type="ECO:0000256" key="3">
    <source>
        <dbReference type="ARBA" id="ARBA00022490"/>
    </source>
</evidence>
<comment type="similarity">
    <text evidence="11">Belongs to the TRAFAC class myosin-kinesin ATPase superfamily. Kinesin family.</text>
</comment>
<evidence type="ECO:0000256" key="13">
    <source>
        <dbReference type="SAM" id="MobiDB-lite"/>
    </source>
</evidence>
<dbReference type="RefSeq" id="XP_031750817.1">
    <property type="nucleotide sequence ID" value="XM_031894957.1"/>
</dbReference>
<feature type="region of interest" description="Disordered" evidence="13">
    <location>
        <begin position="646"/>
        <end position="703"/>
    </location>
</feature>
<dbReference type="InterPro" id="IPR027417">
    <property type="entry name" value="P-loop_NTPase"/>
</dbReference>
<dbReference type="GO" id="GO:0007052">
    <property type="term" value="P:mitotic spindle organization"/>
    <property type="evidence" value="ECO:0000318"/>
    <property type="project" value="GO_Central"/>
</dbReference>
<dbReference type="Gene3D" id="3.40.850.10">
    <property type="entry name" value="Kinesin motor domain"/>
    <property type="match status" value="1"/>
</dbReference>
<feature type="coiled-coil region" evidence="12">
    <location>
        <begin position="481"/>
        <end position="536"/>
    </location>
</feature>
<dbReference type="GO" id="GO:0007018">
    <property type="term" value="P:microtubule-based movement"/>
    <property type="evidence" value="ECO:0007669"/>
    <property type="project" value="InterPro"/>
</dbReference>
<name>A0A6I8R736_XENTR</name>
<dbReference type="GO" id="GO:0003777">
    <property type="term" value="F:microtubule motor activity"/>
    <property type="evidence" value="ECO:0000318"/>
    <property type="project" value="GO_Central"/>
</dbReference>
<evidence type="ECO:0000256" key="6">
    <source>
        <dbReference type="ARBA" id="ARBA00023054"/>
    </source>
</evidence>
<feature type="compositionally biased region" description="Acidic residues" evidence="13">
    <location>
        <begin position="652"/>
        <end position="661"/>
    </location>
</feature>
<evidence type="ECO:0000256" key="9">
    <source>
        <dbReference type="ARBA" id="ARBA00023212"/>
    </source>
</evidence>
<keyword evidence="5 11" id="KW-0067">ATP-binding</keyword>
<feature type="region of interest" description="Disordered" evidence="13">
    <location>
        <begin position="1274"/>
        <end position="1346"/>
    </location>
</feature>
<evidence type="ECO:0000313" key="15">
    <source>
        <dbReference type="Ensembl" id="ENSXETP00000081440"/>
    </source>
</evidence>
<evidence type="ECO:0000256" key="5">
    <source>
        <dbReference type="ARBA" id="ARBA00022840"/>
    </source>
</evidence>
<protein>
    <submittedName>
        <fullName evidence="15">Kinesin family member 27</fullName>
    </submittedName>
    <submittedName>
        <fullName evidence="17">Kinesin-like protein KIF27</fullName>
    </submittedName>
</protein>
<dbReference type="CTD" id="55582"/>
<dbReference type="PROSITE" id="PS50067">
    <property type="entry name" value="KINESIN_MOTOR_2"/>
    <property type="match status" value="1"/>
</dbReference>
<dbReference type="PRINTS" id="PR00380">
    <property type="entry name" value="KINESINHEAVY"/>
</dbReference>
<dbReference type="SUPFAM" id="SSF52540">
    <property type="entry name" value="P-loop containing nucleoside triphosphate hydrolases"/>
    <property type="match status" value="1"/>
</dbReference>
<dbReference type="FunFam" id="3.40.850.10:FF:000025">
    <property type="entry name" value="kinesin-like protein KIF27 isoform X1"/>
    <property type="match status" value="1"/>
</dbReference>
<feature type="coiled-coil region" evidence="12">
    <location>
        <begin position="1133"/>
        <end position="1171"/>
    </location>
</feature>
<feature type="compositionally biased region" description="Basic and acidic residues" evidence="13">
    <location>
        <begin position="1020"/>
        <end position="1035"/>
    </location>
</feature>
<evidence type="ECO:0000256" key="10">
    <source>
        <dbReference type="ARBA" id="ARBA00023273"/>
    </source>
</evidence>
<dbReference type="OMA" id="YVIMNTF"/>
<dbReference type="AGR" id="Xenbase:XB-GENE-6039606"/>
<keyword evidence="3" id="KW-0963">Cytoplasm</keyword>
<feature type="domain" description="Kinesin motor" evidence="14">
    <location>
        <begin position="17"/>
        <end position="351"/>
    </location>
</feature>
<feature type="compositionally biased region" description="Basic residues" evidence="13">
    <location>
        <begin position="665"/>
        <end position="674"/>
    </location>
</feature>
<dbReference type="InterPro" id="IPR019821">
    <property type="entry name" value="Kinesin_motor_CS"/>
</dbReference>
<keyword evidence="16" id="KW-1185">Reference proteome</keyword>
<dbReference type="Bgee" id="ENSXETG00000002371">
    <property type="expression patterns" value="Expressed in neurula embryo and 10 other cell types or tissues"/>
</dbReference>
<keyword evidence="8 11" id="KW-0505">Motor protein</keyword>
<feature type="coiled-coil region" evidence="12">
    <location>
        <begin position="722"/>
        <end position="910"/>
    </location>
</feature>
<dbReference type="InterPro" id="IPR001752">
    <property type="entry name" value="Kinesin_motor_dom"/>
</dbReference>
<dbReference type="Pfam" id="PF25764">
    <property type="entry name" value="KIF21A_4th"/>
    <property type="match status" value="1"/>
</dbReference>
<evidence type="ECO:0000313" key="16">
    <source>
        <dbReference type="Proteomes" id="UP000008143"/>
    </source>
</evidence>
<reference evidence="17" key="3">
    <citation type="submission" date="2025-04" db="UniProtKB">
        <authorList>
            <consortium name="RefSeq"/>
        </authorList>
    </citation>
    <scope>IDENTIFICATION</scope>
    <source>
        <strain evidence="17">Nigerian</strain>
        <tissue evidence="17">Liver and blood</tissue>
    </source>
</reference>
<feature type="coiled-coil region" evidence="12">
    <location>
        <begin position="1199"/>
        <end position="1233"/>
    </location>
</feature>
<feature type="region of interest" description="Disordered" evidence="13">
    <location>
        <begin position="1014"/>
        <end position="1035"/>
    </location>
</feature>
<dbReference type="InterPro" id="IPR027640">
    <property type="entry name" value="Kinesin-like_fam"/>
</dbReference>
<dbReference type="OrthoDB" id="3176171at2759"/>
<dbReference type="PANTHER" id="PTHR47969">
    <property type="entry name" value="CHROMOSOME-ASSOCIATED KINESIN KIF4A-RELATED"/>
    <property type="match status" value="1"/>
</dbReference>
<keyword evidence="7" id="KW-0969">Cilium</keyword>
<feature type="compositionally biased region" description="Low complexity" evidence="13">
    <location>
        <begin position="1362"/>
        <end position="1376"/>
    </location>
</feature>
<dbReference type="GeneID" id="100497455"/>
<feature type="region of interest" description="Disordered" evidence="13">
    <location>
        <begin position="1361"/>
        <end position="1393"/>
    </location>
</feature>
<dbReference type="GO" id="GO:0005875">
    <property type="term" value="C:microtubule associated complex"/>
    <property type="evidence" value="ECO:0000318"/>
    <property type="project" value="GO_Central"/>
</dbReference>
<gene>
    <name evidence="15 17 18" type="primary">kif27</name>
</gene>
<dbReference type="SMART" id="SM00129">
    <property type="entry name" value="KISc"/>
    <property type="match status" value="1"/>
</dbReference>
<dbReference type="PROSITE" id="PS00411">
    <property type="entry name" value="KINESIN_MOTOR_1"/>
    <property type="match status" value="1"/>
</dbReference>
<feature type="compositionally biased region" description="Basic and acidic residues" evidence="13">
    <location>
        <begin position="1280"/>
        <end position="1289"/>
    </location>
</feature>
<dbReference type="Pfam" id="PF00225">
    <property type="entry name" value="Kinesin"/>
    <property type="match status" value="1"/>
</dbReference>
<dbReference type="CDD" id="cd01372">
    <property type="entry name" value="KISc_KIF4"/>
    <property type="match status" value="1"/>
</dbReference>
<dbReference type="PANTHER" id="PTHR47969:SF30">
    <property type="entry name" value="KINESIN FAMILY MEMBER 27"/>
    <property type="match status" value="1"/>
</dbReference>
<evidence type="ECO:0000313" key="18">
    <source>
        <dbReference type="Xenbase" id="XB-GENE-6039606"/>
    </source>
</evidence>
<evidence type="ECO:0000256" key="2">
    <source>
        <dbReference type="ARBA" id="ARBA00004245"/>
    </source>
</evidence>
<dbReference type="GO" id="GO:0005929">
    <property type="term" value="C:cilium"/>
    <property type="evidence" value="ECO:0007669"/>
    <property type="project" value="UniProtKB-SubCell"/>
</dbReference>
<dbReference type="GO" id="GO:0051231">
    <property type="term" value="P:spindle elongation"/>
    <property type="evidence" value="ECO:0000318"/>
    <property type="project" value="GO_Central"/>
</dbReference>
<evidence type="ECO:0000259" key="14">
    <source>
        <dbReference type="PROSITE" id="PS50067"/>
    </source>
</evidence>
<feature type="coiled-coil region" evidence="12">
    <location>
        <begin position="938"/>
        <end position="972"/>
    </location>
</feature>
<dbReference type="GO" id="GO:0008017">
    <property type="term" value="F:microtubule binding"/>
    <property type="evidence" value="ECO:0007669"/>
    <property type="project" value="InterPro"/>
</dbReference>
<feature type="binding site" evidence="11">
    <location>
        <begin position="96"/>
        <end position="103"/>
    </location>
    <ligand>
        <name>ATP</name>
        <dbReference type="ChEBI" id="CHEBI:30616"/>
    </ligand>
</feature>
<evidence type="ECO:0000256" key="4">
    <source>
        <dbReference type="ARBA" id="ARBA00022741"/>
    </source>
</evidence>
<dbReference type="InterPro" id="IPR036961">
    <property type="entry name" value="Kinesin_motor_dom_sf"/>
</dbReference>
<evidence type="ECO:0000256" key="1">
    <source>
        <dbReference type="ARBA" id="ARBA00004138"/>
    </source>
</evidence>
<comment type="subcellular location">
    <subcellularLocation>
        <location evidence="1">Cell projection</location>
        <location evidence="1">Cilium</location>
    </subcellularLocation>
    <subcellularLocation>
        <location evidence="2">Cytoplasm</location>
        <location evidence="2">Cytoskeleton</location>
    </subcellularLocation>
</comment>
<keyword evidence="4 11" id="KW-0547">Nucleotide-binding</keyword>
<reference evidence="15" key="1">
    <citation type="journal article" date="2010" name="Science">
        <title>The genome of the Western clawed frog Xenopus tropicalis.</title>
        <authorList>
            <person name="Hellsten U."/>
            <person name="Harland R.M."/>
            <person name="Gilchrist M.J."/>
            <person name="Hendrix D."/>
            <person name="Jurka J."/>
            <person name="Kapitonov V."/>
            <person name="Ovcharenko I."/>
            <person name="Putnam N.H."/>
            <person name="Shu S."/>
            <person name="Taher L."/>
            <person name="Blitz I.L."/>
            <person name="Blumberg B."/>
            <person name="Dichmann D.S."/>
            <person name="Dubchak I."/>
            <person name="Amaya E."/>
            <person name="Detter J.C."/>
            <person name="Fletcher R."/>
            <person name="Gerhard D.S."/>
            <person name="Goodstein D."/>
            <person name="Graves T."/>
            <person name="Grigoriev I.V."/>
            <person name="Grimwood J."/>
            <person name="Kawashima T."/>
            <person name="Lindquist E."/>
            <person name="Lucas S.M."/>
            <person name="Mead P.E."/>
            <person name="Mitros T."/>
            <person name="Ogino H."/>
            <person name="Ohta Y."/>
            <person name="Poliakov A.V."/>
            <person name="Pollet N."/>
            <person name="Robert J."/>
            <person name="Salamov A."/>
            <person name="Sater A.K."/>
            <person name="Schmutz J."/>
            <person name="Terry A."/>
            <person name="Vize P.D."/>
            <person name="Warren W.C."/>
            <person name="Wells D."/>
            <person name="Wills A."/>
            <person name="Wilson R.K."/>
            <person name="Zimmerman L.B."/>
            <person name="Zorn A.M."/>
            <person name="Grainger R."/>
            <person name="Grammer T."/>
            <person name="Khokha M.K."/>
            <person name="Richardson P.M."/>
            <person name="Rokhsar D.S."/>
        </authorList>
    </citation>
    <scope>NUCLEOTIDE SEQUENCE [LARGE SCALE GENOMIC DNA]</scope>
    <source>
        <strain evidence="15">Nigerian</strain>
    </source>
</reference>